<dbReference type="AlphaFoldDB" id="A0A1I5V8I5"/>
<dbReference type="Proteomes" id="UP000198577">
    <property type="component" value="Unassembled WGS sequence"/>
</dbReference>
<evidence type="ECO:0000313" key="5">
    <source>
        <dbReference type="EMBL" id="SFQ03809.1"/>
    </source>
</evidence>
<dbReference type="InterPro" id="IPR006059">
    <property type="entry name" value="SBP"/>
</dbReference>
<reference evidence="5 6" key="1">
    <citation type="submission" date="2016-10" db="EMBL/GenBank/DDBJ databases">
        <authorList>
            <person name="de Groot N.N."/>
        </authorList>
    </citation>
    <scope>NUCLEOTIDE SEQUENCE [LARGE SCALE GENOMIC DNA]</scope>
    <source>
        <strain evidence="5 6">DSM 20678</strain>
    </source>
</reference>
<protein>
    <submittedName>
        <fullName evidence="5">Carbohydrate ABC transporter substrate-binding protein, CUT1 family</fullName>
    </submittedName>
</protein>
<dbReference type="STRING" id="937334.SAMN05444406_11040"/>
<evidence type="ECO:0000256" key="3">
    <source>
        <dbReference type="ARBA" id="ARBA00022729"/>
    </source>
</evidence>
<proteinExistence type="inferred from homology"/>
<feature type="signal peptide" evidence="4">
    <location>
        <begin position="1"/>
        <end position="26"/>
    </location>
</feature>
<keyword evidence="3 4" id="KW-0732">Signal</keyword>
<dbReference type="PROSITE" id="PS51257">
    <property type="entry name" value="PROKAR_LIPOPROTEIN"/>
    <property type="match status" value="1"/>
</dbReference>
<accession>A0A1I5V8I5</accession>
<dbReference type="PANTHER" id="PTHR43649:SF34">
    <property type="entry name" value="ABC TRANSPORTER PERIPLASMIC-BINDING PROTEIN YCJN-RELATED"/>
    <property type="match status" value="1"/>
</dbReference>
<evidence type="ECO:0000256" key="4">
    <source>
        <dbReference type="SAM" id="SignalP"/>
    </source>
</evidence>
<feature type="chain" id="PRO_5038925970" evidence="4">
    <location>
        <begin position="27"/>
        <end position="467"/>
    </location>
</feature>
<evidence type="ECO:0000313" key="6">
    <source>
        <dbReference type="Proteomes" id="UP000198577"/>
    </source>
</evidence>
<evidence type="ECO:0000256" key="1">
    <source>
        <dbReference type="ARBA" id="ARBA00008520"/>
    </source>
</evidence>
<dbReference type="PANTHER" id="PTHR43649">
    <property type="entry name" value="ARABINOSE-BINDING PROTEIN-RELATED"/>
    <property type="match status" value="1"/>
</dbReference>
<organism evidence="5 6">
    <name type="scientific">Caldicoprobacter faecalis</name>
    <dbReference type="NCBI Taxonomy" id="937334"/>
    <lineage>
        <taxon>Bacteria</taxon>
        <taxon>Bacillati</taxon>
        <taxon>Bacillota</taxon>
        <taxon>Clostridia</taxon>
        <taxon>Caldicoprobacterales</taxon>
        <taxon>Caldicoprobacteraceae</taxon>
        <taxon>Caldicoprobacter</taxon>
    </lineage>
</organism>
<comment type="similarity">
    <text evidence="1">Belongs to the bacterial solute-binding protein 1 family.</text>
</comment>
<dbReference type="Gene3D" id="3.40.190.10">
    <property type="entry name" value="Periplasmic binding protein-like II"/>
    <property type="match status" value="1"/>
</dbReference>
<evidence type="ECO:0000256" key="2">
    <source>
        <dbReference type="ARBA" id="ARBA00022448"/>
    </source>
</evidence>
<dbReference type="InterPro" id="IPR050490">
    <property type="entry name" value="Bact_solute-bd_prot1"/>
</dbReference>
<keyword evidence="6" id="KW-1185">Reference proteome</keyword>
<gene>
    <name evidence="5" type="ORF">SAMN05444406_11040</name>
</gene>
<dbReference type="EMBL" id="FOXR01000010">
    <property type="protein sequence ID" value="SFQ03809.1"/>
    <property type="molecule type" value="Genomic_DNA"/>
</dbReference>
<dbReference type="SUPFAM" id="SSF53850">
    <property type="entry name" value="Periplasmic binding protein-like II"/>
    <property type="match status" value="1"/>
</dbReference>
<dbReference type="Pfam" id="PF13416">
    <property type="entry name" value="SBP_bac_8"/>
    <property type="match status" value="1"/>
</dbReference>
<name>A0A1I5V8I5_9FIRM</name>
<sequence>MYLMKKGRGFVAFLLVLVMVCGVLSACTSEEAENNQQPSQSNNNEKVDEIYFLNFKPEIADVYNKIAADYEAETGIKVKVVTAASGTYEQTLKSEIAKSEPPTIFQINGPIGYQTWKEYCLDLKDTKLYSFLSDPNLAITSNGGVYGIPYVVEGYGIIYNNAIMEKYFALSNRATDFKSMDEINNFEKLKALVEDMQAHKDELGIEGVFASTSLAPGEAWRWETHLANIPFYYEFKDKQNYDNPILAGLASNEIAFKYSENYKKIFDLYINNSCTEKAMLGTKTVNDSMAEFALGKVAMVQNGNWAWAQIKGVEGNVVDEKDIKFLPIYIDVEGEESQGLCIGTENYLAINSKVSEAKQKASIEFIEWLFSSEKGKDYVVNELGFIAPFNTFEEDEKPKDPLAREVLNWMEKDGVSSVPWVFAVFPSQNFKNTFADALLEYVQGNKSWDEVTKTVIESWKVEKAKGE</sequence>
<keyword evidence="2" id="KW-0813">Transport</keyword>